<gene>
    <name evidence="1" type="ORF">OUZ56_012516</name>
</gene>
<proteinExistence type="predicted"/>
<dbReference type="EMBL" id="JAOYFB010000002">
    <property type="protein sequence ID" value="KAK4007356.1"/>
    <property type="molecule type" value="Genomic_DNA"/>
</dbReference>
<keyword evidence="2" id="KW-1185">Reference proteome</keyword>
<comment type="caution">
    <text evidence="1">The sequence shown here is derived from an EMBL/GenBank/DDBJ whole genome shotgun (WGS) entry which is preliminary data.</text>
</comment>
<sequence length="109" mass="11860">MTSMLAPVLLIPDSTLQQTTQNETLLLLFSDISDSSAISVVAQRSRVANSGQLIQQMTQNDMLILFIANICDSSSVRCWAHDNKFNGSILIESSRDANSGQQTAADDIK</sequence>
<dbReference type="Proteomes" id="UP001234178">
    <property type="component" value="Unassembled WGS sequence"/>
</dbReference>
<evidence type="ECO:0000313" key="2">
    <source>
        <dbReference type="Proteomes" id="UP001234178"/>
    </source>
</evidence>
<accession>A0ABQ9Z383</accession>
<name>A0ABQ9Z383_9CRUS</name>
<evidence type="ECO:0000313" key="1">
    <source>
        <dbReference type="EMBL" id="KAK4007356.1"/>
    </source>
</evidence>
<organism evidence="1 2">
    <name type="scientific">Daphnia magna</name>
    <dbReference type="NCBI Taxonomy" id="35525"/>
    <lineage>
        <taxon>Eukaryota</taxon>
        <taxon>Metazoa</taxon>
        <taxon>Ecdysozoa</taxon>
        <taxon>Arthropoda</taxon>
        <taxon>Crustacea</taxon>
        <taxon>Branchiopoda</taxon>
        <taxon>Diplostraca</taxon>
        <taxon>Cladocera</taxon>
        <taxon>Anomopoda</taxon>
        <taxon>Daphniidae</taxon>
        <taxon>Daphnia</taxon>
    </lineage>
</organism>
<protein>
    <submittedName>
        <fullName evidence="1">Uncharacterized protein</fullName>
    </submittedName>
</protein>
<reference evidence="1 2" key="1">
    <citation type="journal article" date="2023" name="Nucleic Acids Res.">
        <title>The hologenome of Daphnia magna reveals possible DNA methylation and microbiome-mediated evolution of the host genome.</title>
        <authorList>
            <person name="Chaturvedi A."/>
            <person name="Li X."/>
            <person name="Dhandapani V."/>
            <person name="Marshall H."/>
            <person name="Kissane S."/>
            <person name="Cuenca-Cambronero M."/>
            <person name="Asole G."/>
            <person name="Calvet F."/>
            <person name="Ruiz-Romero M."/>
            <person name="Marangio P."/>
            <person name="Guigo R."/>
            <person name="Rago D."/>
            <person name="Mirbahai L."/>
            <person name="Eastwood N."/>
            <person name="Colbourne J.K."/>
            <person name="Zhou J."/>
            <person name="Mallon E."/>
            <person name="Orsini L."/>
        </authorList>
    </citation>
    <scope>NUCLEOTIDE SEQUENCE [LARGE SCALE GENOMIC DNA]</scope>
    <source>
        <strain evidence="1">LRV0_1</strain>
    </source>
</reference>